<evidence type="ECO:0008006" key="3">
    <source>
        <dbReference type="Google" id="ProtNLM"/>
    </source>
</evidence>
<dbReference type="EMBL" id="WLZY01000005">
    <property type="protein sequence ID" value="NDL58616.1"/>
    <property type="molecule type" value="Genomic_DNA"/>
</dbReference>
<keyword evidence="2" id="KW-1185">Reference proteome</keyword>
<proteinExistence type="predicted"/>
<name>A0A7K3M5U1_9ACTN</name>
<evidence type="ECO:0000313" key="1">
    <source>
        <dbReference type="EMBL" id="NDL58616.1"/>
    </source>
</evidence>
<organism evidence="1 2">
    <name type="scientific">Phytoactinopolyspora mesophila</name>
    <dbReference type="NCBI Taxonomy" id="2650750"/>
    <lineage>
        <taxon>Bacteria</taxon>
        <taxon>Bacillati</taxon>
        <taxon>Actinomycetota</taxon>
        <taxon>Actinomycetes</taxon>
        <taxon>Jiangellales</taxon>
        <taxon>Jiangellaceae</taxon>
        <taxon>Phytoactinopolyspora</taxon>
    </lineage>
</organism>
<dbReference type="Proteomes" id="UP000460435">
    <property type="component" value="Unassembled WGS sequence"/>
</dbReference>
<reference evidence="1 2" key="1">
    <citation type="submission" date="2019-11" db="EMBL/GenBank/DDBJ databases">
        <authorList>
            <person name="Li X.-J."/>
            <person name="Feng X.-M."/>
        </authorList>
    </citation>
    <scope>NUCLEOTIDE SEQUENCE [LARGE SCALE GENOMIC DNA]</scope>
    <source>
        <strain evidence="1 2">XMNu-373</strain>
    </source>
</reference>
<gene>
    <name evidence="1" type="ORF">F7O44_16225</name>
</gene>
<evidence type="ECO:0000313" key="2">
    <source>
        <dbReference type="Proteomes" id="UP000460435"/>
    </source>
</evidence>
<protein>
    <recommendedName>
        <fullName evidence="3">YozE SAM-like domain-containing protein</fullName>
    </recommendedName>
</protein>
<sequence>MTAQIETFGHWLSRQTGRRWAVGDLARDFMTPNEWDVVDTDADKMKAGVRYVLRDLDCHPAIDEAYEAFDRAVIEWATNVSIGSE</sequence>
<comment type="caution">
    <text evidence="1">The sequence shown here is derived from an EMBL/GenBank/DDBJ whole genome shotgun (WGS) entry which is preliminary data.</text>
</comment>
<dbReference type="AlphaFoldDB" id="A0A7K3M5U1"/>
<accession>A0A7K3M5U1</accession>
<dbReference type="RefSeq" id="WP_162451308.1">
    <property type="nucleotide sequence ID" value="NZ_WLZY01000005.1"/>
</dbReference>